<dbReference type="RefSeq" id="WP_110781513.1">
    <property type="nucleotide sequence ID" value="NZ_QJTI01000017.1"/>
</dbReference>
<organism evidence="1 2">
    <name type="scientific">Rhodopseudomonas faecalis</name>
    <dbReference type="NCBI Taxonomy" id="99655"/>
    <lineage>
        <taxon>Bacteria</taxon>
        <taxon>Pseudomonadati</taxon>
        <taxon>Pseudomonadota</taxon>
        <taxon>Alphaproteobacteria</taxon>
        <taxon>Hyphomicrobiales</taxon>
        <taxon>Nitrobacteraceae</taxon>
        <taxon>Rhodopseudomonas</taxon>
    </lineage>
</organism>
<evidence type="ECO:0000313" key="2">
    <source>
        <dbReference type="Proteomes" id="UP000248148"/>
    </source>
</evidence>
<dbReference type="AlphaFoldDB" id="A0A318TF22"/>
<dbReference type="Proteomes" id="UP000248148">
    <property type="component" value="Unassembled WGS sequence"/>
</dbReference>
<dbReference type="OrthoDB" id="8140771at2"/>
<evidence type="ECO:0000313" key="1">
    <source>
        <dbReference type="EMBL" id="PYF01778.1"/>
    </source>
</evidence>
<reference evidence="1 2" key="1">
    <citation type="submission" date="2018-06" db="EMBL/GenBank/DDBJ databases">
        <title>Genomic Encyclopedia of Archaeal and Bacterial Type Strains, Phase II (KMG-II): from individual species to whole genera.</title>
        <authorList>
            <person name="Goeker M."/>
        </authorList>
    </citation>
    <scope>NUCLEOTIDE SEQUENCE [LARGE SCALE GENOMIC DNA]</scope>
    <source>
        <strain evidence="1 2">JCM 11668</strain>
    </source>
</reference>
<comment type="caution">
    <text evidence="1">The sequence shown here is derived from an EMBL/GenBank/DDBJ whole genome shotgun (WGS) entry which is preliminary data.</text>
</comment>
<keyword evidence="2" id="KW-1185">Reference proteome</keyword>
<protein>
    <submittedName>
        <fullName evidence="1">Uncharacterized protein</fullName>
    </submittedName>
</protein>
<name>A0A318TF22_9BRAD</name>
<dbReference type="EMBL" id="QJTI01000017">
    <property type="protein sequence ID" value="PYF01778.1"/>
    <property type="molecule type" value="Genomic_DNA"/>
</dbReference>
<gene>
    <name evidence="1" type="ORF">BJ122_1171</name>
</gene>
<accession>A0A318TF22</accession>
<sequence>MAQIIRLFDPGQDAGKDAVKAAQNAADELKASGFAPRVATVPPDKNRRPEAAHDAIIAAGFSRTEAERLAPTLGSGGAVLCVEAPFGRGTLAEQIIDRHGVSRPAPALSAADNRSKRAPSRSVLRGKSDHVAAPLSSLLKLPVLIQSKPITVSSLGDQRPTFPVSLLRSDLFLSRLLGLPLLMAPKTWARLIHDPAPLSTWLGLPVLLRGGDSHRSKPPHEEP</sequence>
<proteinExistence type="predicted"/>